<evidence type="ECO:0000313" key="2">
    <source>
        <dbReference type="Proteomes" id="UP001165190"/>
    </source>
</evidence>
<accession>A0A9W7MEP8</accession>
<name>A0A9W7MEP8_HIBTR</name>
<evidence type="ECO:0008006" key="3">
    <source>
        <dbReference type="Google" id="ProtNLM"/>
    </source>
</evidence>
<reference evidence="1" key="1">
    <citation type="submission" date="2023-05" db="EMBL/GenBank/DDBJ databases">
        <title>Genome and transcriptome analyses reveal genes involved in the formation of fine ridges on petal epidermal cells in Hibiscus trionum.</title>
        <authorList>
            <person name="Koshimizu S."/>
            <person name="Masuda S."/>
            <person name="Ishii T."/>
            <person name="Shirasu K."/>
            <person name="Hoshino A."/>
            <person name="Arita M."/>
        </authorList>
    </citation>
    <scope>NUCLEOTIDE SEQUENCE</scope>
    <source>
        <strain evidence="1">Hamamatsu line</strain>
    </source>
</reference>
<comment type="caution">
    <text evidence="1">The sequence shown here is derived from an EMBL/GenBank/DDBJ whole genome shotgun (WGS) entry which is preliminary data.</text>
</comment>
<dbReference type="OrthoDB" id="10250354at2759"/>
<dbReference type="SUPFAM" id="SSF46565">
    <property type="entry name" value="Chaperone J-domain"/>
    <property type="match status" value="1"/>
</dbReference>
<dbReference type="AlphaFoldDB" id="A0A9W7MEP8"/>
<gene>
    <name evidence="1" type="ORF">HRI_003562100</name>
</gene>
<sequence>MQGDEAKLLLSFSSNCFPTQIKAAYRNRVWESHPDLFPVHRKTSEESKFKLASIDVPLNIYLSFFF</sequence>
<dbReference type="EMBL" id="BSYR01000033">
    <property type="protein sequence ID" value="GMI98928.1"/>
    <property type="molecule type" value="Genomic_DNA"/>
</dbReference>
<keyword evidence="2" id="KW-1185">Reference proteome</keyword>
<dbReference type="InterPro" id="IPR036869">
    <property type="entry name" value="J_dom_sf"/>
</dbReference>
<proteinExistence type="predicted"/>
<dbReference type="Proteomes" id="UP001165190">
    <property type="component" value="Unassembled WGS sequence"/>
</dbReference>
<organism evidence="1 2">
    <name type="scientific">Hibiscus trionum</name>
    <name type="common">Flower of an hour</name>
    <dbReference type="NCBI Taxonomy" id="183268"/>
    <lineage>
        <taxon>Eukaryota</taxon>
        <taxon>Viridiplantae</taxon>
        <taxon>Streptophyta</taxon>
        <taxon>Embryophyta</taxon>
        <taxon>Tracheophyta</taxon>
        <taxon>Spermatophyta</taxon>
        <taxon>Magnoliopsida</taxon>
        <taxon>eudicotyledons</taxon>
        <taxon>Gunneridae</taxon>
        <taxon>Pentapetalae</taxon>
        <taxon>rosids</taxon>
        <taxon>malvids</taxon>
        <taxon>Malvales</taxon>
        <taxon>Malvaceae</taxon>
        <taxon>Malvoideae</taxon>
        <taxon>Hibiscus</taxon>
    </lineage>
</organism>
<protein>
    <recommendedName>
        <fullName evidence="3">J domain-containing protein</fullName>
    </recommendedName>
</protein>
<evidence type="ECO:0000313" key="1">
    <source>
        <dbReference type="EMBL" id="GMI98928.1"/>
    </source>
</evidence>